<dbReference type="GO" id="GO:0016887">
    <property type="term" value="F:ATP hydrolysis activity"/>
    <property type="evidence" value="ECO:0007669"/>
    <property type="project" value="InterPro"/>
</dbReference>
<dbReference type="InterPro" id="IPR003959">
    <property type="entry name" value="ATPase_AAA_core"/>
</dbReference>
<protein>
    <recommendedName>
        <fullName evidence="2">AAA+ ATPase domain-containing protein</fullName>
    </recommendedName>
</protein>
<evidence type="ECO:0000313" key="3">
    <source>
        <dbReference type="EMBL" id="KIN01844.1"/>
    </source>
</evidence>
<reference evidence="3 4" key="1">
    <citation type="submission" date="2014-04" db="EMBL/GenBank/DDBJ databases">
        <authorList>
            <consortium name="DOE Joint Genome Institute"/>
            <person name="Kuo A."/>
            <person name="Martino E."/>
            <person name="Perotto S."/>
            <person name="Kohler A."/>
            <person name="Nagy L.G."/>
            <person name="Floudas D."/>
            <person name="Copeland A."/>
            <person name="Barry K.W."/>
            <person name="Cichocki N."/>
            <person name="Veneault-Fourrey C."/>
            <person name="LaButti K."/>
            <person name="Lindquist E.A."/>
            <person name="Lipzen A."/>
            <person name="Lundell T."/>
            <person name="Morin E."/>
            <person name="Murat C."/>
            <person name="Sun H."/>
            <person name="Tunlid A."/>
            <person name="Henrissat B."/>
            <person name="Grigoriev I.V."/>
            <person name="Hibbett D.S."/>
            <person name="Martin F."/>
            <person name="Nordberg H.P."/>
            <person name="Cantor M.N."/>
            <person name="Hua S.X."/>
        </authorList>
    </citation>
    <scope>NUCLEOTIDE SEQUENCE [LARGE SCALE GENOMIC DNA]</scope>
    <source>
        <strain evidence="3 4">Zn</strain>
    </source>
</reference>
<dbReference type="InterPro" id="IPR027417">
    <property type="entry name" value="P-loop_NTPase"/>
</dbReference>
<dbReference type="Gene3D" id="1.10.8.60">
    <property type="match status" value="1"/>
</dbReference>
<feature type="compositionally biased region" description="Low complexity" evidence="1">
    <location>
        <begin position="469"/>
        <end position="478"/>
    </location>
</feature>
<feature type="compositionally biased region" description="Basic and acidic residues" evidence="1">
    <location>
        <begin position="489"/>
        <end position="505"/>
    </location>
</feature>
<dbReference type="Gene3D" id="3.40.50.300">
    <property type="entry name" value="P-loop containing nucleotide triphosphate hydrolases"/>
    <property type="match status" value="1"/>
</dbReference>
<feature type="domain" description="AAA+ ATPase" evidence="2">
    <location>
        <begin position="243"/>
        <end position="372"/>
    </location>
</feature>
<dbReference type="Proteomes" id="UP000054321">
    <property type="component" value="Unassembled WGS sequence"/>
</dbReference>
<accession>A0A0C3CS54</accession>
<dbReference type="InterPro" id="IPR003593">
    <property type="entry name" value="AAA+_ATPase"/>
</dbReference>
<dbReference type="HOGENOM" id="CLU_025506_1_0_1"/>
<dbReference type="GO" id="GO:1990275">
    <property type="term" value="F:preribosome binding"/>
    <property type="evidence" value="ECO:0007669"/>
    <property type="project" value="TreeGrafter"/>
</dbReference>
<name>A0A0C3CS54_OIDMZ</name>
<gene>
    <name evidence="3" type="ORF">OIDMADRAFT_196452</name>
</gene>
<dbReference type="GO" id="GO:0005634">
    <property type="term" value="C:nucleus"/>
    <property type="evidence" value="ECO:0007669"/>
    <property type="project" value="TreeGrafter"/>
</dbReference>
<dbReference type="GO" id="GO:0042254">
    <property type="term" value="P:ribosome biogenesis"/>
    <property type="evidence" value="ECO:0007669"/>
    <property type="project" value="TreeGrafter"/>
</dbReference>
<keyword evidence="4" id="KW-1185">Reference proteome</keyword>
<dbReference type="PANTHER" id="PTHR23077">
    <property type="entry name" value="AAA-FAMILY ATPASE"/>
    <property type="match status" value="1"/>
</dbReference>
<dbReference type="GO" id="GO:0005524">
    <property type="term" value="F:ATP binding"/>
    <property type="evidence" value="ECO:0007669"/>
    <property type="project" value="InterPro"/>
</dbReference>
<proteinExistence type="predicted"/>
<dbReference type="InParanoid" id="A0A0C3CS54"/>
<reference evidence="4" key="2">
    <citation type="submission" date="2015-01" db="EMBL/GenBank/DDBJ databases">
        <title>Evolutionary Origins and Diversification of the Mycorrhizal Mutualists.</title>
        <authorList>
            <consortium name="DOE Joint Genome Institute"/>
            <consortium name="Mycorrhizal Genomics Consortium"/>
            <person name="Kohler A."/>
            <person name="Kuo A."/>
            <person name="Nagy L.G."/>
            <person name="Floudas D."/>
            <person name="Copeland A."/>
            <person name="Barry K.W."/>
            <person name="Cichocki N."/>
            <person name="Veneault-Fourrey C."/>
            <person name="LaButti K."/>
            <person name="Lindquist E.A."/>
            <person name="Lipzen A."/>
            <person name="Lundell T."/>
            <person name="Morin E."/>
            <person name="Murat C."/>
            <person name="Riley R."/>
            <person name="Ohm R."/>
            <person name="Sun H."/>
            <person name="Tunlid A."/>
            <person name="Henrissat B."/>
            <person name="Grigoriev I.V."/>
            <person name="Hibbett D.S."/>
            <person name="Martin F."/>
        </authorList>
    </citation>
    <scope>NUCLEOTIDE SEQUENCE [LARGE SCALE GENOMIC DNA]</scope>
    <source>
        <strain evidence="4">Zn</strain>
    </source>
</reference>
<dbReference type="InterPro" id="IPR050168">
    <property type="entry name" value="AAA_ATPase_domain"/>
</dbReference>
<feature type="region of interest" description="Disordered" evidence="1">
    <location>
        <begin position="461"/>
        <end position="505"/>
    </location>
</feature>
<dbReference type="SMART" id="SM00382">
    <property type="entry name" value="AAA"/>
    <property type="match status" value="1"/>
</dbReference>
<evidence type="ECO:0000256" key="1">
    <source>
        <dbReference type="SAM" id="MobiDB-lite"/>
    </source>
</evidence>
<dbReference type="OrthoDB" id="2115716at2759"/>
<evidence type="ECO:0000313" key="4">
    <source>
        <dbReference type="Proteomes" id="UP000054321"/>
    </source>
</evidence>
<evidence type="ECO:0000259" key="2">
    <source>
        <dbReference type="SMART" id="SM00382"/>
    </source>
</evidence>
<dbReference type="GO" id="GO:0003723">
    <property type="term" value="F:RNA binding"/>
    <property type="evidence" value="ECO:0007669"/>
    <property type="project" value="TreeGrafter"/>
</dbReference>
<dbReference type="STRING" id="913774.A0A0C3CS54"/>
<organism evidence="3 4">
    <name type="scientific">Oidiodendron maius (strain Zn)</name>
    <dbReference type="NCBI Taxonomy" id="913774"/>
    <lineage>
        <taxon>Eukaryota</taxon>
        <taxon>Fungi</taxon>
        <taxon>Dikarya</taxon>
        <taxon>Ascomycota</taxon>
        <taxon>Pezizomycotina</taxon>
        <taxon>Leotiomycetes</taxon>
        <taxon>Leotiomycetes incertae sedis</taxon>
        <taxon>Myxotrichaceae</taxon>
        <taxon>Oidiodendron</taxon>
    </lineage>
</organism>
<dbReference type="SUPFAM" id="SSF52540">
    <property type="entry name" value="P-loop containing nucleoside triphosphate hydrolases"/>
    <property type="match status" value="1"/>
</dbReference>
<dbReference type="EMBL" id="KN832875">
    <property type="protein sequence ID" value="KIN01844.1"/>
    <property type="molecule type" value="Genomic_DNA"/>
</dbReference>
<dbReference type="PANTHER" id="PTHR23077:SF132">
    <property type="entry name" value="ATP-DEPENDENT ZN PROTEASE"/>
    <property type="match status" value="1"/>
</dbReference>
<dbReference type="AlphaFoldDB" id="A0A0C3CS54"/>
<sequence>MSSVFDDFVHITGPSEPAVSAALAPPNGVSNDFLQTTKGNRWFTEGVIVSSIRQLHPNYHLTITQAYNCDLLAFANAHDDATYLTHGDPKDGLLERQFNPPARRYNDETGGFFNMRVVFGSYDYIFKGNRFLVYIVEGSDGLGKTQYNYILVENAASGLDQKAAQQQSDELIAAAKQWALELHDEILVFDGGMWQKNPELWQNVQKSNWADVILEKSKKKAIIDDVIGFFKGEERYKEFGVPWKRGVIFYGPPGNGKTISTKALMHDVSKSTSPTISSLYVKSFKSFMGAEFGIRQIFLKARQMAPCLLIFEDIDSLVDITVRSYFLNEVDGLESNHGILMIGSTNHLERLDPGIAKRPSRFDRKYLFEDPSRDERILYCEYWRNKLRNNKKIDFPSEMSVRIADITDGFSFAYMKEAFVAALLVIVARMDEKRILFKHLEDPLSGNILWTEIKKQVENLRKEMEGESSDSSASTGSGMWPTLSTILDEESRPLEIRRDPKPRYM</sequence>
<dbReference type="Pfam" id="PF00004">
    <property type="entry name" value="AAA"/>
    <property type="match status" value="1"/>
</dbReference>
<dbReference type="CDD" id="cd19481">
    <property type="entry name" value="RecA-like_protease"/>
    <property type="match status" value="1"/>
</dbReference>